<reference evidence="5" key="1">
    <citation type="submission" date="2016-10" db="EMBL/GenBank/DDBJ databases">
        <authorList>
            <person name="Varghese N."/>
            <person name="Submissions S."/>
        </authorList>
    </citation>
    <scope>NUCLEOTIDE SEQUENCE [LARGE SCALE GENOMIC DNA]</scope>
    <source>
        <strain evidence="5">Mob M</strain>
    </source>
</reference>
<protein>
    <recommendedName>
        <fullName evidence="3">Probable chemoreceptor glutamine deamidase CheD</fullName>
        <ecNumber evidence="3">3.5.1.44</ecNumber>
    </recommendedName>
</protein>
<dbReference type="CDD" id="cd16352">
    <property type="entry name" value="CheD"/>
    <property type="match status" value="1"/>
</dbReference>
<comment type="catalytic activity">
    <reaction evidence="3">
        <text>L-glutaminyl-[protein] + H2O = L-glutamyl-[protein] + NH4(+)</text>
        <dbReference type="Rhea" id="RHEA:16441"/>
        <dbReference type="Rhea" id="RHEA-COMP:10207"/>
        <dbReference type="Rhea" id="RHEA-COMP:10208"/>
        <dbReference type="ChEBI" id="CHEBI:15377"/>
        <dbReference type="ChEBI" id="CHEBI:28938"/>
        <dbReference type="ChEBI" id="CHEBI:29973"/>
        <dbReference type="ChEBI" id="CHEBI:30011"/>
        <dbReference type="EC" id="3.5.1.44"/>
    </reaction>
</comment>
<dbReference type="EMBL" id="FOUJ01000001">
    <property type="protein sequence ID" value="SFM15656.1"/>
    <property type="molecule type" value="Genomic_DNA"/>
</dbReference>
<comment type="similarity">
    <text evidence="3">Belongs to the CheD family.</text>
</comment>
<dbReference type="STRING" id="487685.SAMN04488696_0093"/>
<dbReference type="Pfam" id="PF03975">
    <property type="entry name" value="CheD"/>
    <property type="match status" value="1"/>
</dbReference>
<accession>A0A1I4NJM0</accession>
<keyword evidence="5" id="KW-1185">Reference proteome</keyword>
<dbReference type="EC" id="3.5.1.44" evidence="3"/>
<evidence type="ECO:0000256" key="3">
    <source>
        <dbReference type="HAMAP-Rule" id="MF_01440"/>
    </source>
</evidence>
<keyword evidence="1 3" id="KW-0145">Chemotaxis</keyword>
<dbReference type="RefSeq" id="WP_091931669.1">
    <property type="nucleotide sequence ID" value="NZ_FOUJ01000001.1"/>
</dbReference>
<dbReference type="GO" id="GO:0006935">
    <property type="term" value="P:chemotaxis"/>
    <property type="evidence" value="ECO:0007669"/>
    <property type="project" value="UniProtKB-UniRule"/>
</dbReference>
<dbReference type="SUPFAM" id="SSF64438">
    <property type="entry name" value="CNF1/YfiH-like putative cysteine hydrolases"/>
    <property type="match status" value="1"/>
</dbReference>
<dbReference type="Gene3D" id="3.30.1330.200">
    <property type="match status" value="1"/>
</dbReference>
<dbReference type="HAMAP" id="MF_01440">
    <property type="entry name" value="CheD"/>
    <property type="match status" value="1"/>
</dbReference>
<name>A0A1I4NJM0_9EURY</name>
<evidence type="ECO:0000256" key="2">
    <source>
        <dbReference type="ARBA" id="ARBA00022801"/>
    </source>
</evidence>
<gene>
    <name evidence="3" type="primary">cheD</name>
    <name evidence="4" type="ORF">SAMN04488696_0093</name>
</gene>
<dbReference type="Proteomes" id="UP000198535">
    <property type="component" value="Unassembled WGS sequence"/>
</dbReference>
<dbReference type="InterPro" id="IPR005659">
    <property type="entry name" value="Chemorcpt_Glu_NH3ase_CheD"/>
</dbReference>
<dbReference type="GO" id="GO:0050568">
    <property type="term" value="F:protein-glutamine glutaminase activity"/>
    <property type="evidence" value="ECO:0007669"/>
    <property type="project" value="UniProtKB-UniRule"/>
</dbReference>
<dbReference type="PANTHER" id="PTHR35147">
    <property type="entry name" value="CHEMORECEPTOR GLUTAMINE DEAMIDASE CHED-RELATED"/>
    <property type="match status" value="1"/>
</dbReference>
<evidence type="ECO:0000256" key="1">
    <source>
        <dbReference type="ARBA" id="ARBA00022500"/>
    </source>
</evidence>
<dbReference type="InterPro" id="IPR038592">
    <property type="entry name" value="CheD-like_sf"/>
</dbReference>
<dbReference type="PANTHER" id="PTHR35147:SF1">
    <property type="entry name" value="CHEMORECEPTOR GLUTAMINE DEAMIDASE CHED-RELATED"/>
    <property type="match status" value="1"/>
</dbReference>
<keyword evidence="2 3" id="KW-0378">Hydrolase</keyword>
<organism evidence="4 5">
    <name type="scientific">Methanolobus profundi</name>
    <dbReference type="NCBI Taxonomy" id="487685"/>
    <lineage>
        <taxon>Archaea</taxon>
        <taxon>Methanobacteriati</taxon>
        <taxon>Methanobacteriota</taxon>
        <taxon>Stenosarchaea group</taxon>
        <taxon>Methanomicrobia</taxon>
        <taxon>Methanosarcinales</taxon>
        <taxon>Methanosarcinaceae</taxon>
        <taxon>Methanolobus</taxon>
    </lineage>
</organism>
<evidence type="ECO:0000313" key="4">
    <source>
        <dbReference type="EMBL" id="SFM15656.1"/>
    </source>
</evidence>
<dbReference type="AlphaFoldDB" id="A0A1I4NJM0"/>
<evidence type="ECO:0000313" key="5">
    <source>
        <dbReference type="Proteomes" id="UP000198535"/>
    </source>
</evidence>
<proteinExistence type="inferred from homology"/>
<comment type="function">
    <text evidence="3">Probably deamidates glutamine residues to glutamate on methyl-accepting chemotaxis receptors (MCPs), playing an important role in chemotaxis.</text>
</comment>
<dbReference type="OrthoDB" id="10499at2157"/>
<sequence length="157" mass="16702">MIIVGMADSAVAKKPLKLTTLGLGSCVGISLYDKSTGVGGMVHIMLPSIEQARSKDNIAKFADTGIPALMDAMVEEGAYRHRTKAKIAGGASMFSFNSSTQLNIGERNVAATKKLLKELKIPIIAEDTGQNYGRTIILDTENGELTVKSALKGIKVY</sequence>
<dbReference type="InterPro" id="IPR011324">
    <property type="entry name" value="Cytotoxic_necrot_fac-like_cat"/>
</dbReference>